<dbReference type="GO" id="GO:0016740">
    <property type="term" value="F:transferase activity"/>
    <property type="evidence" value="ECO:0007669"/>
    <property type="project" value="UniProtKB-KW"/>
</dbReference>
<name>A0A0Z8GMW7_STRSU</name>
<evidence type="ECO:0000313" key="2">
    <source>
        <dbReference type="EMBL" id="CYV01726.1"/>
    </source>
</evidence>
<dbReference type="Proteomes" id="UP000073494">
    <property type="component" value="Unassembled WGS sequence"/>
</dbReference>
<organism evidence="2 3">
    <name type="scientific">Streptococcus suis</name>
    <dbReference type="NCBI Taxonomy" id="1307"/>
    <lineage>
        <taxon>Bacteria</taxon>
        <taxon>Bacillati</taxon>
        <taxon>Bacillota</taxon>
        <taxon>Bacilli</taxon>
        <taxon>Lactobacillales</taxon>
        <taxon>Streptococcaceae</taxon>
        <taxon>Streptococcus</taxon>
    </lineage>
</organism>
<protein>
    <submittedName>
        <fullName evidence="2">Glycosyl transferase family protein</fullName>
    </submittedName>
</protein>
<gene>
    <name evidence="2" type="ORF">ERS132416_01474</name>
</gene>
<dbReference type="CDD" id="cd00761">
    <property type="entry name" value="Glyco_tranf_GTA_type"/>
    <property type="match status" value="1"/>
</dbReference>
<evidence type="ECO:0000313" key="3">
    <source>
        <dbReference type="Proteomes" id="UP000073494"/>
    </source>
</evidence>
<keyword evidence="2" id="KW-0808">Transferase</keyword>
<dbReference type="SUPFAM" id="SSF53448">
    <property type="entry name" value="Nucleotide-diphospho-sugar transferases"/>
    <property type="match status" value="1"/>
</dbReference>
<dbReference type="AlphaFoldDB" id="A0A0Z8GMW7"/>
<dbReference type="InterPro" id="IPR001173">
    <property type="entry name" value="Glyco_trans_2-like"/>
</dbReference>
<evidence type="ECO:0000259" key="1">
    <source>
        <dbReference type="Pfam" id="PF00535"/>
    </source>
</evidence>
<accession>A0A0Z8GMW7</accession>
<dbReference type="Gene3D" id="3.90.550.10">
    <property type="entry name" value="Spore Coat Polysaccharide Biosynthesis Protein SpsA, Chain A"/>
    <property type="match status" value="1"/>
</dbReference>
<dbReference type="EMBL" id="FIHD01000026">
    <property type="protein sequence ID" value="CYV01726.1"/>
    <property type="molecule type" value="Genomic_DNA"/>
</dbReference>
<proteinExistence type="predicted"/>
<dbReference type="InterPro" id="IPR029044">
    <property type="entry name" value="Nucleotide-diphossugar_trans"/>
</dbReference>
<dbReference type="Pfam" id="PF00535">
    <property type="entry name" value="Glycos_transf_2"/>
    <property type="match status" value="1"/>
</dbReference>
<sequence length="214" mass="25303">MHASGEYLTLIDGDDLIEKDLIATLYRHCKEEQADIAMGHYFRYDESDGKFHVFHIDHHTNFEVVSPQEAVIRQTHWGKYNNSNYIVTVCKLIKKSCFQNVEFPVGRKFDDEATTHKLFLKANKIVQVNKNLYIYRKRKNSIMTSGFNLSWIDDFIPIYESKIADCLLAQLPLKDIRQRYLNILSEYKHLMEIYQLTDSIQYHTVLQKIEFAEK</sequence>
<feature type="domain" description="Glycosyltransferase 2-like" evidence="1">
    <location>
        <begin position="2"/>
        <end position="55"/>
    </location>
</feature>
<reference evidence="2 3" key="1">
    <citation type="submission" date="2016-02" db="EMBL/GenBank/DDBJ databases">
        <authorList>
            <consortium name="Pathogen Informatics"/>
        </authorList>
    </citation>
    <scope>NUCLEOTIDE SEQUENCE [LARGE SCALE GENOMIC DNA]</scope>
    <source>
        <strain evidence="2 3">LSS54</strain>
    </source>
</reference>